<dbReference type="PANTHER" id="PTHR11941">
    <property type="entry name" value="ENOYL-COA HYDRATASE-RELATED"/>
    <property type="match status" value="1"/>
</dbReference>
<dbReference type="RefSeq" id="WP_091322531.1">
    <property type="nucleotide sequence ID" value="NZ_FOSW01000003.1"/>
</dbReference>
<accession>A0A1I4C5F9</accession>
<keyword evidence="2" id="KW-0456">Lyase</keyword>
<evidence type="ECO:0000256" key="4">
    <source>
        <dbReference type="ARBA" id="ARBA00023717"/>
    </source>
</evidence>
<dbReference type="AlphaFoldDB" id="A0A1I4C5F9"/>
<dbReference type="InParanoid" id="A0A1I4C5F9"/>
<dbReference type="Gene3D" id="1.10.12.10">
    <property type="entry name" value="Lyase 2-enoyl-coa Hydratase, Chain A, domain 2"/>
    <property type="match status" value="1"/>
</dbReference>
<dbReference type="GO" id="GO:0004300">
    <property type="term" value="F:enoyl-CoA hydratase activity"/>
    <property type="evidence" value="ECO:0007669"/>
    <property type="project" value="UniProtKB-EC"/>
</dbReference>
<dbReference type="InterPro" id="IPR001753">
    <property type="entry name" value="Enoyl-CoA_hydra/iso"/>
</dbReference>
<name>A0A1I4C5F9_9ACTN</name>
<dbReference type="OrthoDB" id="4308938at2"/>
<organism evidence="5 6">
    <name type="scientific">Geodermatophilus ruber</name>
    <dbReference type="NCBI Taxonomy" id="504800"/>
    <lineage>
        <taxon>Bacteria</taxon>
        <taxon>Bacillati</taxon>
        <taxon>Actinomycetota</taxon>
        <taxon>Actinomycetes</taxon>
        <taxon>Geodermatophilales</taxon>
        <taxon>Geodermatophilaceae</taxon>
        <taxon>Geodermatophilus</taxon>
    </lineage>
</organism>
<dbReference type="Pfam" id="PF00378">
    <property type="entry name" value="ECH_1"/>
    <property type="match status" value="1"/>
</dbReference>
<evidence type="ECO:0000313" key="6">
    <source>
        <dbReference type="Proteomes" id="UP000199152"/>
    </source>
</evidence>
<comment type="similarity">
    <text evidence="1">Belongs to the enoyl-CoA hydratase/isomerase family.</text>
</comment>
<dbReference type="SUPFAM" id="SSF52096">
    <property type="entry name" value="ClpP/crotonase"/>
    <property type="match status" value="1"/>
</dbReference>
<dbReference type="Gene3D" id="3.90.226.10">
    <property type="entry name" value="2-enoyl-CoA Hydratase, Chain A, domain 1"/>
    <property type="match status" value="1"/>
</dbReference>
<dbReference type="STRING" id="504800.SAMN04488085_103334"/>
<dbReference type="InterPro" id="IPR014748">
    <property type="entry name" value="Enoyl-CoA_hydra_C"/>
</dbReference>
<gene>
    <name evidence="5" type="ORF">SAMN04488085_103334</name>
</gene>
<dbReference type="GO" id="GO:0006635">
    <property type="term" value="P:fatty acid beta-oxidation"/>
    <property type="evidence" value="ECO:0007669"/>
    <property type="project" value="TreeGrafter"/>
</dbReference>
<comment type="catalytic activity">
    <reaction evidence="3">
        <text>a (3S)-3-hydroxyacyl-CoA = a (2E)-enoyl-CoA + H2O</text>
        <dbReference type="Rhea" id="RHEA:16105"/>
        <dbReference type="ChEBI" id="CHEBI:15377"/>
        <dbReference type="ChEBI" id="CHEBI:57318"/>
        <dbReference type="ChEBI" id="CHEBI:58856"/>
        <dbReference type="EC" id="4.2.1.17"/>
    </reaction>
</comment>
<reference evidence="6" key="1">
    <citation type="submission" date="2016-10" db="EMBL/GenBank/DDBJ databases">
        <authorList>
            <person name="Varghese N."/>
            <person name="Submissions S."/>
        </authorList>
    </citation>
    <scope>NUCLEOTIDE SEQUENCE [LARGE SCALE GENOMIC DNA]</scope>
    <source>
        <strain evidence="6">DSM 45317</strain>
    </source>
</reference>
<sequence length="260" mass="28199">MPTTGGDVLLDHGHDGRVAYLTLSHGGYTVVTMEMRAKMAERFAEIDRDERVRAVVIRSDGKHFTSGGDIAGFMEVDPIDLSHLGQDITAPARSGKPVIAAIDGYCFGVGLELALSCDIRLATGRSQFALPEMNLGMIPGSGGTQRLARLIGLSRAKYHILTATRIQAQDALDWGLVSEELFADRDALYEGVEKLVTKLLGFSPIALQTGKEVLDRGIDGPLYTGIELERKAYAMLRATQDFAEGVTAFGEKRKPDFVGR</sequence>
<dbReference type="FunFam" id="1.10.12.10:FF:000001">
    <property type="entry name" value="Probable enoyl-CoA hydratase, mitochondrial"/>
    <property type="match status" value="1"/>
</dbReference>
<protein>
    <submittedName>
        <fullName evidence="5">Short chain enoyl-CoA hydratase</fullName>
    </submittedName>
</protein>
<dbReference type="Proteomes" id="UP000199152">
    <property type="component" value="Unassembled WGS sequence"/>
</dbReference>
<evidence type="ECO:0000256" key="2">
    <source>
        <dbReference type="ARBA" id="ARBA00023239"/>
    </source>
</evidence>
<dbReference type="CDD" id="cd06558">
    <property type="entry name" value="crotonase-like"/>
    <property type="match status" value="1"/>
</dbReference>
<proteinExistence type="inferred from homology"/>
<dbReference type="PANTHER" id="PTHR11941:SF54">
    <property type="entry name" value="ENOYL-COA HYDRATASE, MITOCHONDRIAL"/>
    <property type="match status" value="1"/>
</dbReference>
<comment type="catalytic activity">
    <reaction evidence="4">
        <text>a 4-saturated-(3S)-3-hydroxyacyl-CoA = a (3E)-enoyl-CoA + H2O</text>
        <dbReference type="Rhea" id="RHEA:20724"/>
        <dbReference type="ChEBI" id="CHEBI:15377"/>
        <dbReference type="ChEBI" id="CHEBI:58521"/>
        <dbReference type="ChEBI" id="CHEBI:137480"/>
        <dbReference type="EC" id="4.2.1.17"/>
    </reaction>
</comment>
<keyword evidence="6" id="KW-1185">Reference proteome</keyword>
<evidence type="ECO:0000256" key="3">
    <source>
        <dbReference type="ARBA" id="ARBA00023709"/>
    </source>
</evidence>
<dbReference type="EMBL" id="FOSW01000003">
    <property type="protein sequence ID" value="SFK75860.1"/>
    <property type="molecule type" value="Genomic_DNA"/>
</dbReference>
<evidence type="ECO:0000313" key="5">
    <source>
        <dbReference type="EMBL" id="SFK75860.1"/>
    </source>
</evidence>
<dbReference type="InterPro" id="IPR029045">
    <property type="entry name" value="ClpP/crotonase-like_dom_sf"/>
</dbReference>
<evidence type="ECO:0000256" key="1">
    <source>
        <dbReference type="ARBA" id="ARBA00005254"/>
    </source>
</evidence>